<dbReference type="EMBL" id="JAZBJM010000003">
    <property type="protein sequence ID" value="MEM0517864.1"/>
    <property type="molecule type" value="Genomic_DNA"/>
</dbReference>
<dbReference type="Proteomes" id="UP001388259">
    <property type="component" value="Unassembled WGS sequence"/>
</dbReference>
<dbReference type="NCBIfam" id="TIGR04131">
    <property type="entry name" value="Bac_Flav_CTERM"/>
    <property type="match status" value="1"/>
</dbReference>
<dbReference type="InterPro" id="IPR026341">
    <property type="entry name" value="T9SS_type_B"/>
</dbReference>
<feature type="signal peptide" evidence="1">
    <location>
        <begin position="1"/>
        <end position="24"/>
    </location>
</feature>
<evidence type="ECO:0000313" key="4">
    <source>
        <dbReference type="EMBL" id="MEM0573204.1"/>
    </source>
</evidence>
<keyword evidence="1" id="KW-0732">Signal</keyword>
<accession>A0AB35YP63</accession>
<dbReference type="Gene3D" id="2.60.120.260">
    <property type="entry name" value="Galactose-binding domain-like"/>
    <property type="match status" value="1"/>
</dbReference>
<dbReference type="EMBL" id="JBANCF010000003">
    <property type="protein sequence ID" value="MEM0573204.1"/>
    <property type="molecule type" value="Genomic_DNA"/>
</dbReference>
<dbReference type="Gene3D" id="2.60.40.10">
    <property type="entry name" value="Immunoglobulins"/>
    <property type="match status" value="2"/>
</dbReference>
<feature type="domain" description="Ig-like" evidence="2">
    <location>
        <begin position="838"/>
        <end position="927"/>
    </location>
</feature>
<evidence type="ECO:0000313" key="3">
    <source>
        <dbReference type="EMBL" id="MEM0517864.1"/>
    </source>
</evidence>
<evidence type="ECO:0000259" key="2">
    <source>
        <dbReference type="PROSITE" id="PS50835"/>
    </source>
</evidence>
<feature type="chain" id="PRO_5044212645" evidence="1">
    <location>
        <begin position="25"/>
        <end position="1111"/>
    </location>
</feature>
<dbReference type="PROSITE" id="PS50835">
    <property type="entry name" value="IG_LIKE"/>
    <property type="match status" value="1"/>
</dbReference>
<dbReference type="InterPro" id="IPR013783">
    <property type="entry name" value="Ig-like_fold"/>
</dbReference>
<dbReference type="Pfam" id="PF13585">
    <property type="entry name" value="CHU_C"/>
    <property type="match status" value="1"/>
</dbReference>
<protein>
    <submittedName>
        <fullName evidence="3">Gliding motility-associated C-terminal domain-containing protein</fullName>
    </submittedName>
</protein>
<evidence type="ECO:0000313" key="6">
    <source>
        <dbReference type="Proteomes" id="UP001390963"/>
    </source>
</evidence>
<comment type="caution">
    <text evidence="3">The sequence shown here is derived from an EMBL/GenBank/DDBJ whole genome shotgun (WGS) entry which is preliminary data.</text>
</comment>
<gene>
    <name evidence="4" type="ORF">VZD24_06735</name>
    <name evidence="3" type="ORF">VZD85_05835</name>
</gene>
<dbReference type="InterPro" id="IPR007110">
    <property type="entry name" value="Ig-like_dom"/>
</dbReference>
<proteinExistence type="predicted"/>
<keyword evidence="6" id="KW-1185">Reference proteome</keyword>
<sequence>MKNSFKPHSFLLFSFLFISVSAFAQGPGCPNVYAGEDVELDCGEPCTDLTASYLDTGETTSYQVTSIPYDPPFPFTGGTPVSVNTDDVWSPAIQLPFDFCFFGQTYTQMVIGSNAVISFDLASNSPGSYCSWSFDESIPDPNLFFTAIFGPYMDVDPSVGGSGQINWAVFGDAPCRTMVVNFPGIPYFGSACTGLELTSQVVIYETTNVVEVYIQDRPDGCSWNDGNAVVGIQNQNGTQGYTPPGRNTGDWLATDEAWRFTPNGASNVVFSWLDSSGTVIGTDRTINVCPTDPTTTYTAQAVYTNCNGDIITETDEVVVTTASGNITLELGPDLSFCDTPSYEIIPEITGDTTGATYLWSPGGETTPTITVTTSGTYTLEITKGSCVVTDSVNILFLSSPNCTIEPICEGVDFEENFGTGTGRVSTPYTNYTFNGTTQVDDGEYTISNTSAGLNTGWFPDMEDHTEGDVDGRMLFVNASFDPDEFYRRTITLNQNIEYTFNAWITTVYDTDTGICSGSGIPSNVIFRIEDPSGNLIAETNTGDIPNGPEPNWQEFAIVFNTGNNTDVQLVLINNSIGGCGNDLAIDDITLSLQNLQPEIVTPPDLSACDENGDETEVFNLEDQISIILNGQDPALFNTSFHLSQFESEANQNAITNPSAYTNVSNPETIYVRVEKANEPTCFSTVSFQLIVNPIFDLSGNLPSEVQLCVGDDFPVLDATPSDPGIDLTLVTYEWTDENGNTVSTDATYTPTDAGTYNVTVSYPPCSEQTFVINVIVNEPPVLDLGSDQVLCNGSSFEIVPVITGNTSGITYLWSTGETTPTITVSESGTYTLEITVGPCVVSDSIDIIISDPVMVNLGDDFSTCFESDTILTAQVDGDPQNATYEWYLDGILLAGENNQTLSISQAGEYTVVVTVGSCSGEDSIVVSIRDDLEVALGANFQTCPNQPETLTATTSEEGATFQWYLNGTLLANETNSTLNFSIEAGTMGTQTYSVVITVGGCSGEDSIDITLYDVGQCVISEGLSPNGDGYNDTLDLTFLNDRTGISKLQIFNRLGALVFEQNNYINQWSGQTQDGNDLPSGTYFYVIDLAGNDAVYGPQATGWIYLNQEAN</sequence>
<name>A0AB35YP63_9FLAO</name>
<dbReference type="AlphaFoldDB" id="A0AB35YP63"/>
<dbReference type="Proteomes" id="UP001390963">
    <property type="component" value="Unassembled WGS sequence"/>
</dbReference>
<evidence type="ECO:0000256" key="1">
    <source>
        <dbReference type="SAM" id="SignalP"/>
    </source>
</evidence>
<evidence type="ECO:0000313" key="5">
    <source>
        <dbReference type="Proteomes" id="UP001388259"/>
    </source>
</evidence>
<organism evidence="3 5">
    <name type="scientific">Aequorivita flava</name>
    <dbReference type="NCBI Taxonomy" id="3114371"/>
    <lineage>
        <taxon>Bacteria</taxon>
        <taxon>Pseudomonadati</taxon>
        <taxon>Bacteroidota</taxon>
        <taxon>Flavobacteriia</taxon>
        <taxon>Flavobacteriales</taxon>
        <taxon>Flavobacteriaceae</taxon>
        <taxon>Aequorivita</taxon>
    </lineage>
</organism>
<dbReference type="RefSeq" id="WP_342686992.1">
    <property type="nucleotide sequence ID" value="NZ_JAZBJM010000003.1"/>
</dbReference>
<reference evidence="3 6" key="1">
    <citation type="submission" date="2024-01" db="EMBL/GenBank/DDBJ databases">
        <title>Aequorivita flavus sp. nov., isolated from deep-sea sediment.</title>
        <authorList>
            <person name="Chen X."/>
        </authorList>
    </citation>
    <scope>NUCLEOTIDE SEQUENCE</scope>
    <source>
        <strain evidence="3">MCCC 1A16923</strain>
        <strain evidence="4 6">MCCC 1A16935</strain>
    </source>
</reference>